<reference evidence="1 2" key="1">
    <citation type="submission" date="2012-05" db="EMBL/GenBank/DDBJ databases">
        <authorList>
            <person name="Weinstock G."/>
            <person name="Sodergren E."/>
            <person name="Lobos E.A."/>
            <person name="Fulton L."/>
            <person name="Fulton R."/>
            <person name="Courtney L."/>
            <person name="Fronick C."/>
            <person name="O'Laughlin M."/>
            <person name="Godfrey J."/>
            <person name="Wilson R.M."/>
            <person name="Miner T."/>
            <person name="Farmer C."/>
            <person name="Delehaunty K."/>
            <person name="Cordes M."/>
            <person name="Minx P."/>
            <person name="Tomlinson C."/>
            <person name="Chen J."/>
            <person name="Wollam A."/>
            <person name="Pepin K.H."/>
            <person name="Bhonagiri V."/>
            <person name="Zhang X."/>
            <person name="Suruliraj S."/>
            <person name="Warren W."/>
            <person name="Mitreva M."/>
            <person name="Mardis E.R."/>
            <person name="Wilson R.K."/>
        </authorList>
    </citation>
    <scope>NUCLEOTIDE SEQUENCE [LARGE SCALE GENOMIC DNA]</scope>
    <source>
        <strain evidence="1 2">KON</strain>
    </source>
</reference>
<dbReference type="EMBL" id="AMEX01000017">
    <property type="protein sequence ID" value="EKY19342.1"/>
    <property type="molecule type" value="Genomic_DNA"/>
</dbReference>
<dbReference type="Proteomes" id="UP000010412">
    <property type="component" value="Unassembled WGS sequence"/>
</dbReference>
<keyword evidence="2" id="KW-1185">Reference proteome</keyword>
<evidence type="ECO:0000313" key="2">
    <source>
        <dbReference type="Proteomes" id="UP000010412"/>
    </source>
</evidence>
<sequence length="106" mass="12258">MLSRAMSVDLNIWVVGLLILSLFPSNEYDNAYGLSNCIEKVGSNFIRIDFGGFEKFLDEFSFNVNLFIRKYFTYNNTKKYILSFYGSYFFDLVFSICIKSTNSAVT</sequence>
<evidence type="ECO:0000313" key="1">
    <source>
        <dbReference type="EMBL" id="EKY19342.1"/>
    </source>
</evidence>
<accession>A0ABN0IK97</accession>
<protein>
    <submittedName>
        <fullName evidence="1">Uncharacterized protein</fullName>
    </submittedName>
</protein>
<gene>
    <name evidence="1" type="ORF">HMPREF0870_01146</name>
</gene>
<organism evidence="1 2">
    <name type="scientific">Veillonella atypica KON</name>
    <dbReference type="NCBI Taxonomy" id="1128111"/>
    <lineage>
        <taxon>Bacteria</taxon>
        <taxon>Bacillati</taxon>
        <taxon>Bacillota</taxon>
        <taxon>Negativicutes</taxon>
        <taxon>Veillonellales</taxon>
        <taxon>Veillonellaceae</taxon>
        <taxon>Veillonella</taxon>
    </lineage>
</organism>
<proteinExistence type="predicted"/>
<name>A0ABN0IK97_9FIRM</name>
<comment type="caution">
    <text evidence="1">The sequence shown here is derived from an EMBL/GenBank/DDBJ whole genome shotgun (WGS) entry which is preliminary data.</text>
</comment>